<proteinExistence type="predicted"/>
<dbReference type="SMART" id="SM01007">
    <property type="entry name" value="Aldolase_II"/>
    <property type="match status" value="1"/>
</dbReference>
<keyword evidence="3" id="KW-1185">Reference proteome</keyword>
<evidence type="ECO:0000259" key="1">
    <source>
        <dbReference type="SMART" id="SM01007"/>
    </source>
</evidence>
<dbReference type="EMBL" id="OANS01000003">
    <property type="protein sequence ID" value="SNX29112.1"/>
    <property type="molecule type" value="Genomic_DNA"/>
</dbReference>
<evidence type="ECO:0000313" key="3">
    <source>
        <dbReference type="Proteomes" id="UP000218069"/>
    </source>
</evidence>
<evidence type="ECO:0000313" key="2">
    <source>
        <dbReference type="EMBL" id="SNX29112.1"/>
    </source>
</evidence>
<dbReference type="SUPFAM" id="SSF53639">
    <property type="entry name" value="AraD/HMP-PK domain-like"/>
    <property type="match status" value="1"/>
</dbReference>
<gene>
    <name evidence="2" type="ORF">SAMN06295945_1476</name>
</gene>
<reference evidence="3" key="1">
    <citation type="submission" date="2017-08" db="EMBL/GenBank/DDBJ databases">
        <authorList>
            <person name="Varghese N."/>
            <person name="Submissions S."/>
        </authorList>
    </citation>
    <scope>NUCLEOTIDE SEQUENCE [LARGE SCALE GENOMIC DNA]</scope>
    <source>
        <strain evidence="3">AP-Melu-1000-B4</strain>
    </source>
</reference>
<dbReference type="Pfam" id="PF00596">
    <property type="entry name" value="Aldolase_II"/>
    <property type="match status" value="1"/>
</dbReference>
<dbReference type="InterPro" id="IPR036409">
    <property type="entry name" value="Aldolase_II/adducin_N_sf"/>
</dbReference>
<feature type="domain" description="Class II aldolase/adducin N-terminal" evidence="1">
    <location>
        <begin position="15"/>
        <end position="201"/>
    </location>
</feature>
<dbReference type="Gene3D" id="3.40.225.10">
    <property type="entry name" value="Class II aldolase/adducin N-terminal domain"/>
    <property type="match status" value="1"/>
</dbReference>
<dbReference type="Proteomes" id="UP000218069">
    <property type="component" value="Unassembled WGS sequence"/>
</dbReference>
<accession>A0A240E1M7</accession>
<dbReference type="AlphaFoldDB" id="A0A240E1M7"/>
<dbReference type="InterPro" id="IPR001303">
    <property type="entry name" value="Aldolase_II/adducin_N"/>
</dbReference>
<name>A0A240E1M7_9BURK</name>
<sequence>MDGEMTGITLTLLKDLAQLSATIGNNAMLSQGAGGNTSIKIDSTLWVKASGFWLQNASIEDIFVPLELKAVRRLIDSGSDYGIQYSVVDKRITSRPSIEATLHALLPQKVILHCHSIRALSFAVRTDSNFVLGERLKGLNWATVPYCRPGMPLTLAVKKVLCEKLPNVLILENHGLVVAAENCQAVQALLNEVETRLNRPKRTCISPDINLLLAIAAGSNYRLPIHEICHSLATSPISSEIVEGGSLYPDQVVFLGVNVTAVSRDEIFNYLSGAYKLAPFILIRGMGVLVKKDISPNAEEMIHALALVCIHIENKDGLKYLSATEEKELLGWEAEQYRISLQLNK</sequence>
<dbReference type="OrthoDB" id="9814830at2"/>
<protein>
    <submittedName>
        <fullName evidence="2">Rhamnose utilisation protein RhaD, predicted bifunctional aldolase and dehydrogenase</fullName>
    </submittedName>
</protein>
<organism evidence="2 3">
    <name type="scientific">Polynucleobacter meluiroseus</name>
    <dbReference type="NCBI Taxonomy" id="1938814"/>
    <lineage>
        <taxon>Bacteria</taxon>
        <taxon>Pseudomonadati</taxon>
        <taxon>Pseudomonadota</taxon>
        <taxon>Betaproteobacteria</taxon>
        <taxon>Burkholderiales</taxon>
        <taxon>Burkholderiaceae</taxon>
        <taxon>Polynucleobacter</taxon>
    </lineage>
</organism>